<reference evidence="1" key="1">
    <citation type="submission" date="2021-01" db="EMBL/GenBank/DDBJ databases">
        <authorList>
            <person name="Sun Q."/>
        </authorList>
    </citation>
    <scope>NUCLEOTIDE SEQUENCE</scope>
    <source>
        <strain evidence="1">YIM B02566</strain>
    </source>
</reference>
<comment type="caution">
    <text evidence="1">The sequence shown here is derived from an EMBL/GenBank/DDBJ whole genome shotgun (WGS) entry which is preliminary data.</text>
</comment>
<sequence>MTGNNVRGIAVVDVGATNSKIVLFDSAGKPLAERKMASRHGSGPPFLHLDPKPLIAFCAKHLPELDAVLPIDVIVPSAHGAAIACLAEDGSLALPVMDYMAEPPPEIIDAYRKVEPPFSEVFGPLLPMALTHGMQLFWEEEAFPEDFAKVKTILPWIQYVSYLLSGKAVIEVASMSCQSQLMDVRDNSFSSLARLRGWDKLFAPWAKAWEVTGTLKEEFRDGRFRGRGDVLAGIHDSSANYLRYLAGGRKHFTLLSTGTWIIGFDTDTGITELDPKRDTVTNTDIWGKPVACCRFMGGREFEILSRGAAAEAASFKALADILSQESFALPSFTDSGGPMPGTGNKGLVRGPAPASEEERATLAALYCALMVDRSLAAVKSKGDIIVDGPFAKNPVFLSCLAALRPKQKVLASQLRDGTTQGAMVLALMSEDGKLPELALSLDRVDPKAPAMMARYAAKWRALAAEQND</sequence>
<keyword evidence="2" id="KW-1185">Reference proteome</keyword>
<name>A0ACC5R8U1_9HYPH</name>
<evidence type="ECO:0000313" key="2">
    <source>
        <dbReference type="Proteomes" id="UP000616151"/>
    </source>
</evidence>
<organism evidence="1 2">
    <name type="scientific">Taklimakanibacter albus</name>
    <dbReference type="NCBI Taxonomy" id="2800327"/>
    <lineage>
        <taxon>Bacteria</taxon>
        <taxon>Pseudomonadati</taxon>
        <taxon>Pseudomonadota</taxon>
        <taxon>Alphaproteobacteria</taxon>
        <taxon>Hyphomicrobiales</taxon>
        <taxon>Aestuariivirgaceae</taxon>
        <taxon>Taklimakanibacter</taxon>
    </lineage>
</organism>
<dbReference type="EMBL" id="JAENHL010000007">
    <property type="protein sequence ID" value="MBK1869099.1"/>
    <property type="molecule type" value="Genomic_DNA"/>
</dbReference>
<proteinExistence type="predicted"/>
<accession>A0ACC5R8U1</accession>
<evidence type="ECO:0000313" key="1">
    <source>
        <dbReference type="EMBL" id="MBK1869099.1"/>
    </source>
</evidence>
<protein>
    <submittedName>
        <fullName evidence="1">Uncharacterized protein</fullName>
    </submittedName>
</protein>
<dbReference type="Proteomes" id="UP000616151">
    <property type="component" value="Unassembled WGS sequence"/>
</dbReference>
<gene>
    <name evidence="1" type="ORF">JHL16_22255</name>
</gene>